<dbReference type="RefSeq" id="WP_043683368.1">
    <property type="nucleotide sequence ID" value="NZ_BDCI01000020.1"/>
</dbReference>
<dbReference type="InterPro" id="IPR015018">
    <property type="entry name" value="DUF1905"/>
</dbReference>
<keyword evidence="2" id="KW-1185">Reference proteome</keyword>
<comment type="caution">
    <text evidence="1">The sequence shown here is derived from an EMBL/GenBank/DDBJ whole genome shotgun (WGS) entry which is preliminary data.</text>
</comment>
<dbReference type="Proteomes" id="UP000031364">
    <property type="component" value="Unassembled WGS sequence"/>
</dbReference>
<dbReference type="Gene3D" id="2.40.30.100">
    <property type="entry name" value="AF2212/PG0164-like"/>
    <property type="match status" value="1"/>
</dbReference>
<evidence type="ECO:0000313" key="2">
    <source>
        <dbReference type="Proteomes" id="UP000031364"/>
    </source>
</evidence>
<proteinExistence type="predicted"/>
<dbReference type="InterPro" id="IPR037079">
    <property type="entry name" value="AF2212/PG0164-like_sf"/>
</dbReference>
<evidence type="ECO:0000313" key="1">
    <source>
        <dbReference type="EMBL" id="KIA59473.1"/>
    </source>
</evidence>
<dbReference type="Pfam" id="PF08922">
    <property type="entry name" value="DUF1905"/>
    <property type="match status" value="1"/>
</dbReference>
<dbReference type="EMBL" id="JNFP01000120">
    <property type="protein sequence ID" value="KIA59473.1"/>
    <property type="molecule type" value="Genomic_DNA"/>
</dbReference>
<sequence length="143" mass="14974">MAEFVGTVESALGGGAFVAVPAAVSAALGGGRVPVRATFDGIEYRGSIVDMGSGPCLGVLKAIRTQLGKGPGDTVLVTVERDDIERTVEVPDDLAAALHAAGLRAAFDELSYSRRREHVTSVVDAKREDTRTRRIAKVVAALR</sequence>
<accession>A0ABR4Z2E7</accession>
<organism evidence="1 2">
    <name type="scientific">Nocardia vulneris</name>
    <dbReference type="NCBI Taxonomy" id="1141657"/>
    <lineage>
        <taxon>Bacteria</taxon>
        <taxon>Bacillati</taxon>
        <taxon>Actinomycetota</taxon>
        <taxon>Actinomycetes</taxon>
        <taxon>Mycobacteriales</taxon>
        <taxon>Nocardiaceae</taxon>
        <taxon>Nocardia</taxon>
    </lineage>
</organism>
<dbReference type="SUPFAM" id="SSF141694">
    <property type="entry name" value="AF2212/PG0164-like"/>
    <property type="match status" value="1"/>
</dbReference>
<dbReference type="Pfam" id="PF13376">
    <property type="entry name" value="OmdA"/>
    <property type="match status" value="1"/>
</dbReference>
<reference evidence="1 2" key="1">
    <citation type="journal article" date="2014" name="Int. J. Syst. Evol. Microbiol.">
        <title>Nocardia vulneris sp. nov., isolated from wounds of human patients in North America.</title>
        <authorList>
            <person name="Lasker B.A."/>
            <person name="Bell M."/>
            <person name="Klenk H.P."/>
            <person name="Sproer C."/>
            <person name="Schumann C."/>
            <person name="Schumann P."/>
            <person name="Brown J.M."/>
        </authorList>
    </citation>
    <scope>NUCLEOTIDE SEQUENCE [LARGE SCALE GENOMIC DNA]</scope>
    <source>
        <strain evidence="1 2">W9851</strain>
    </source>
</reference>
<evidence type="ECO:0008006" key="3">
    <source>
        <dbReference type="Google" id="ProtNLM"/>
    </source>
</evidence>
<gene>
    <name evidence="1" type="ORF">FG87_42750</name>
</gene>
<name>A0ABR4Z2E7_9NOCA</name>
<protein>
    <recommendedName>
        <fullName evidence="3">2-isopropylmalate synthase</fullName>
    </recommendedName>
</protein>